<comment type="caution">
    <text evidence="1">The sequence shown here is derived from an EMBL/GenBank/DDBJ whole genome shotgun (WGS) entry which is preliminary data.</text>
</comment>
<reference evidence="2" key="1">
    <citation type="submission" date="2024-06" db="EMBL/GenBank/DDBJ databases">
        <title>Multi-omics analyses provide insights into the biosynthesis of the anticancer antibiotic pleurotin in Hohenbuehelia grisea.</title>
        <authorList>
            <person name="Weaver J.A."/>
            <person name="Alberti F."/>
        </authorList>
    </citation>
    <scope>NUCLEOTIDE SEQUENCE [LARGE SCALE GENOMIC DNA]</scope>
    <source>
        <strain evidence="2">T-177</strain>
    </source>
</reference>
<accession>A0ABR3JIX9</accession>
<evidence type="ECO:0000313" key="1">
    <source>
        <dbReference type="EMBL" id="KAL0955283.1"/>
    </source>
</evidence>
<proteinExistence type="predicted"/>
<name>A0ABR3JIX9_9AGAR</name>
<organism evidence="1 2">
    <name type="scientific">Hohenbuehelia grisea</name>
    <dbReference type="NCBI Taxonomy" id="104357"/>
    <lineage>
        <taxon>Eukaryota</taxon>
        <taxon>Fungi</taxon>
        <taxon>Dikarya</taxon>
        <taxon>Basidiomycota</taxon>
        <taxon>Agaricomycotina</taxon>
        <taxon>Agaricomycetes</taxon>
        <taxon>Agaricomycetidae</taxon>
        <taxon>Agaricales</taxon>
        <taxon>Pleurotineae</taxon>
        <taxon>Pleurotaceae</taxon>
        <taxon>Hohenbuehelia</taxon>
    </lineage>
</organism>
<gene>
    <name evidence="1" type="ORF">HGRIS_004173</name>
</gene>
<protein>
    <recommendedName>
        <fullName evidence="3">Transposase</fullName>
    </recommendedName>
</protein>
<evidence type="ECO:0008006" key="3">
    <source>
        <dbReference type="Google" id="ProtNLM"/>
    </source>
</evidence>
<evidence type="ECO:0000313" key="2">
    <source>
        <dbReference type="Proteomes" id="UP001556367"/>
    </source>
</evidence>
<dbReference type="Proteomes" id="UP001556367">
    <property type="component" value="Unassembled WGS sequence"/>
</dbReference>
<sequence>MFHKIDGIVFADTGRPLSWRHLIAMDPTFISEGILQVTADQHSGQAKGLGLYLKDLASKLPLDRFDSHEPWRPIASLNEYDHLRRVFRLCAVHVFRNIKQSPVPDSVKNKMRSLVCLEHADWNATLEAIKLEGGKAGLDWVLDKERCKFAFPGICWAQSLIPLQVWRVGHSNSNLIKGLHADVNREGISCTLLGGMKKGMHFDTMKMKTLAVFQDTGVQHSYERGHVSETASRALKRKSRSQHQILASQDGTIAKRNKRLQGAHLSQIGAATRLEETGRTGDPDTYARAAAAHHRATANYEKALSSSMEMAGKGSGKVGLLLPHGFSAM</sequence>
<keyword evidence="2" id="KW-1185">Reference proteome</keyword>
<dbReference type="EMBL" id="JASNQZ010000007">
    <property type="protein sequence ID" value="KAL0955283.1"/>
    <property type="molecule type" value="Genomic_DNA"/>
</dbReference>